<name>A0AA41QCH9_9MICO</name>
<dbReference type="CDD" id="cd06171">
    <property type="entry name" value="Sigma70_r4"/>
    <property type="match status" value="1"/>
</dbReference>
<keyword evidence="3" id="KW-0731">Sigma factor</keyword>
<dbReference type="NCBIfam" id="TIGR02937">
    <property type="entry name" value="sigma70-ECF"/>
    <property type="match status" value="1"/>
</dbReference>
<dbReference type="Pfam" id="PF08281">
    <property type="entry name" value="Sigma70_r4_2"/>
    <property type="match status" value="1"/>
</dbReference>
<dbReference type="PANTHER" id="PTHR43133">
    <property type="entry name" value="RNA POLYMERASE ECF-TYPE SIGMA FACTO"/>
    <property type="match status" value="1"/>
</dbReference>
<feature type="domain" description="RNA polymerase sigma factor 70 region 4 type 2" evidence="7">
    <location>
        <begin position="125"/>
        <end position="176"/>
    </location>
</feature>
<keyword evidence="5" id="KW-0804">Transcription</keyword>
<dbReference type="GO" id="GO:0006352">
    <property type="term" value="P:DNA-templated transcription initiation"/>
    <property type="evidence" value="ECO:0007669"/>
    <property type="project" value="InterPro"/>
</dbReference>
<evidence type="ECO:0000256" key="2">
    <source>
        <dbReference type="ARBA" id="ARBA00023015"/>
    </source>
</evidence>
<organism evidence="8 9">
    <name type="scientific">Antribacter soli</name>
    <dbReference type="NCBI Taxonomy" id="2910976"/>
    <lineage>
        <taxon>Bacteria</taxon>
        <taxon>Bacillati</taxon>
        <taxon>Actinomycetota</taxon>
        <taxon>Actinomycetes</taxon>
        <taxon>Micrococcales</taxon>
        <taxon>Promicromonosporaceae</taxon>
        <taxon>Antribacter</taxon>
    </lineage>
</organism>
<evidence type="ECO:0000259" key="7">
    <source>
        <dbReference type="Pfam" id="PF08281"/>
    </source>
</evidence>
<proteinExistence type="inferred from homology"/>
<gene>
    <name evidence="8" type="ORF">L1785_01115</name>
</gene>
<evidence type="ECO:0000313" key="9">
    <source>
        <dbReference type="Proteomes" id="UP001165405"/>
    </source>
</evidence>
<dbReference type="InterPro" id="IPR013324">
    <property type="entry name" value="RNA_pol_sigma_r3/r4-like"/>
</dbReference>
<accession>A0AA41QCH9</accession>
<dbReference type="InterPro" id="IPR014284">
    <property type="entry name" value="RNA_pol_sigma-70_dom"/>
</dbReference>
<evidence type="ECO:0000256" key="1">
    <source>
        <dbReference type="ARBA" id="ARBA00010641"/>
    </source>
</evidence>
<dbReference type="PANTHER" id="PTHR43133:SF8">
    <property type="entry name" value="RNA POLYMERASE SIGMA FACTOR HI_1459-RELATED"/>
    <property type="match status" value="1"/>
</dbReference>
<dbReference type="InterPro" id="IPR007627">
    <property type="entry name" value="RNA_pol_sigma70_r2"/>
</dbReference>
<reference evidence="8" key="1">
    <citation type="submission" date="2022-01" db="EMBL/GenBank/DDBJ databases">
        <title>Antribacter sp. nov., isolated from Guizhou of China.</title>
        <authorList>
            <person name="Chengliang C."/>
            <person name="Ya Z."/>
        </authorList>
    </citation>
    <scope>NUCLEOTIDE SEQUENCE</scope>
    <source>
        <strain evidence="8">KLBMP 9083</strain>
    </source>
</reference>
<keyword evidence="2" id="KW-0805">Transcription regulation</keyword>
<evidence type="ECO:0000256" key="5">
    <source>
        <dbReference type="ARBA" id="ARBA00023163"/>
    </source>
</evidence>
<comment type="caution">
    <text evidence="8">The sequence shown here is derived from an EMBL/GenBank/DDBJ whole genome shotgun (WGS) entry which is preliminary data.</text>
</comment>
<dbReference type="InterPro" id="IPR036388">
    <property type="entry name" value="WH-like_DNA-bd_sf"/>
</dbReference>
<dbReference type="Gene3D" id="1.10.1740.10">
    <property type="match status" value="1"/>
</dbReference>
<dbReference type="SUPFAM" id="SSF88659">
    <property type="entry name" value="Sigma3 and sigma4 domains of RNA polymerase sigma factors"/>
    <property type="match status" value="1"/>
</dbReference>
<dbReference type="GO" id="GO:0016987">
    <property type="term" value="F:sigma factor activity"/>
    <property type="evidence" value="ECO:0007669"/>
    <property type="project" value="UniProtKB-KW"/>
</dbReference>
<dbReference type="AlphaFoldDB" id="A0AA41QCH9"/>
<dbReference type="GO" id="GO:0003677">
    <property type="term" value="F:DNA binding"/>
    <property type="evidence" value="ECO:0007669"/>
    <property type="project" value="UniProtKB-KW"/>
</dbReference>
<dbReference type="Gene3D" id="1.10.10.10">
    <property type="entry name" value="Winged helix-like DNA-binding domain superfamily/Winged helix DNA-binding domain"/>
    <property type="match status" value="1"/>
</dbReference>
<dbReference type="SUPFAM" id="SSF88946">
    <property type="entry name" value="Sigma2 domain of RNA polymerase sigma factors"/>
    <property type="match status" value="1"/>
</dbReference>
<keyword evidence="4" id="KW-0238">DNA-binding</keyword>
<dbReference type="EMBL" id="JAKGSG010000005">
    <property type="protein sequence ID" value="MCF4119577.1"/>
    <property type="molecule type" value="Genomic_DNA"/>
</dbReference>
<protein>
    <submittedName>
        <fullName evidence="8">Sigma-70 family RNA polymerase sigma factor</fullName>
    </submittedName>
</protein>
<dbReference type="RefSeq" id="WP_236087268.1">
    <property type="nucleotide sequence ID" value="NZ_JAKGSG010000005.1"/>
</dbReference>
<dbReference type="Pfam" id="PF04542">
    <property type="entry name" value="Sigma70_r2"/>
    <property type="match status" value="1"/>
</dbReference>
<dbReference type="InterPro" id="IPR013249">
    <property type="entry name" value="RNA_pol_sigma70_r4_t2"/>
</dbReference>
<dbReference type="InterPro" id="IPR039425">
    <property type="entry name" value="RNA_pol_sigma-70-like"/>
</dbReference>
<dbReference type="InterPro" id="IPR013325">
    <property type="entry name" value="RNA_pol_sigma_r2"/>
</dbReference>
<dbReference type="Proteomes" id="UP001165405">
    <property type="component" value="Unassembled WGS sequence"/>
</dbReference>
<evidence type="ECO:0000313" key="8">
    <source>
        <dbReference type="EMBL" id="MCF4119577.1"/>
    </source>
</evidence>
<comment type="similarity">
    <text evidence="1">Belongs to the sigma-70 factor family. ECF subfamily.</text>
</comment>
<sequence length="198" mass="22133">MTAAWEHDVTTLVSERGRALVGYAYVLCGDLREAEDLVQEAVVRIFSRLRKPPAIPAPTMAGVEIQVVPAQDRPLTYTEAYVRRTVLNLYLDDYRRRRKWFELKPLVASADSERSPESGAAVRADVAHALTRLSRRQRVCITLRYFDDLTVPQIAEVLGAAPGTVKRHLHDALEQLRGVLDPGQSGAYARIFPEGGPR</sequence>
<evidence type="ECO:0000256" key="3">
    <source>
        <dbReference type="ARBA" id="ARBA00023082"/>
    </source>
</evidence>
<evidence type="ECO:0000256" key="4">
    <source>
        <dbReference type="ARBA" id="ARBA00023125"/>
    </source>
</evidence>
<keyword evidence="9" id="KW-1185">Reference proteome</keyword>
<evidence type="ECO:0000259" key="6">
    <source>
        <dbReference type="Pfam" id="PF04542"/>
    </source>
</evidence>
<feature type="domain" description="RNA polymerase sigma-70 region 2" evidence="6">
    <location>
        <begin position="12"/>
        <end position="50"/>
    </location>
</feature>